<dbReference type="Proteomes" id="UP000184480">
    <property type="component" value="Unassembled WGS sequence"/>
</dbReference>
<accession>A0A1M4UGF9</accession>
<dbReference type="STRING" id="1346286.SAMN05444362_101593"/>
<proteinExistence type="predicted"/>
<dbReference type="RefSeq" id="WP_062175658.1">
    <property type="nucleotide sequence ID" value="NZ_BBXL01000001.1"/>
</dbReference>
<dbReference type="Pfam" id="PF18958">
    <property type="entry name" value="DUF5700"/>
    <property type="match status" value="1"/>
</dbReference>
<name>A0A1M4UGF9_9BACT</name>
<dbReference type="InterPro" id="IPR043754">
    <property type="entry name" value="DUF5700"/>
</dbReference>
<evidence type="ECO:0000313" key="1">
    <source>
        <dbReference type="EMBL" id="SHE55718.1"/>
    </source>
</evidence>
<sequence length="351" mass="40830">MRIYFFIITFTAFSFLIKGQNNIEIHSESIDSLFSWFDSKCPENRIRSLLAIPSNQIMEQLLLKQEKEASSFSDILSRFSIKCSLAGNDYLLEDAFKNRQEISAVLTELKDVEIYKQTFDYVKAFFPAGFTSSARFNIYLTTTGWKWGDAMTFNYVKEGGKYLLSEKGASAIIFNLTIMNSNYGKTVEEQIITYRKVLSHELFHAILEEYIVDKDYYNRDQIESEVIFLLMNEGVAHYIADQKYIANNYDTLKEKEVLSFSSFSEKAAIIFDRNNDMEIRKTVLEDGLYGKYWSKYICISGMFMAYHIDKYGGPDLLRECIENGPHFFIEKYREICNTNDSLPLLPNIINE</sequence>
<keyword evidence="2" id="KW-1185">Reference proteome</keyword>
<organism evidence="1 2">
    <name type="scientific">Dysgonomonas macrotermitis</name>
    <dbReference type="NCBI Taxonomy" id="1346286"/>
    <lineage>
        <taxon>Bacteria</taxon>
        <taxon>Pseudomonadati</taxon>
        <taxon>Bacteroidota</taxon>
        <taxon>Bacteroidia</taxon>
        <taxon>Bacteroidales</taxon>
        <taxon>Dysgonomonadaceae</taxon>
        <taxon>Dysgonomonas</taxon>
    </lineage>
</organism>
<protein>
    <submittedName>
        <fullName evidence="1">Uncharacterized protein</fullName>
    </submittedName>
</protein>
<reference evidence="2" key="1">
    <citation type="submission" date="2016-11" db="EMBL/GenBank/DDBJ databases">
        <authorList>
            <person name="Varghese N."/>
            <person name="Submissions S."/>
        </authorList>
    </citation>
    <scope>NUCLEOTIDE SEQUENCE [LARGE SCALE GENOMIC DNA]</scope>
    <source>
        <strain evidence="2">DSM 27370</strain>
    </source>
</reference>
<gene>
    <name evidence="1" type="ORF">SAMN05444362_101593</name>
</gene>
<evidence type="ECO:0000313" key="2">
    <source>
        <dbReference type="Proteomes" id="UP000184480"/>
    </source>
</evidence>
<dbReference type="AlphaFoldDB" id="A0A1M4UGF9"/>
<dbReference type="OrthoDB" id="1119900at2"/>
<dbReference type="EMBL" id="FQUC01000001">
    <property type="protein sequence ID" value="SHE55718.1"/>
    <property type="molecule type" value="Genomic_DNA"/>
</dbReference>